<evidence type="ECO:0000259" key="7">
    <source>
        <dbReference type="PROSITE" id="PS50110"/>
    </source>
</evidence>
<dbReference type="PROSITE" id="PS50110">
    <property type="entry name" value="RESPONSE_REGULATORY"/>
    <property type="match status" value="1"/>
</dbReference>
<evidence type="ECO:0000313" key="9">
    <source>
        <dbReference type="Proteomes" id="UP000316298"/>
    </source>
</evidence>
<feature type="domain" description="Response regulatory" evidence="7">
    <location>
        <begin position="4"/>
        <end position="120"/>
    </location>
</feature>
<gene>
    <name evidence="8" type="ORF">FB475_5863</name>
</gene>
<dbReference type="GO" id="GO:0003677">
    <property type="term" value="F:DNA binding"/>
    <property type="evidence" value="ECO:0007669"/>
    <property type="project" value="UniProtKB-KW"/>
</dbReference>
<dbReference type="PANTHER" id="PTHR43214:SF24">
    <property type="entry name" value="TRANSCRIPTIONAL REGULATORY PROTEIN NARL-RELATED"/>
    <property type="match status" value="1"/>
</dbReference>
<dbReference type="SUPFAM" id="SSF46894">
    <property type="entry name" value="C-terminal effector domain of the bipartite response regulators"/>
    <property type="match status" value="1"/>
</dbReference>
<comment type="caution">
    <text evidence="8">The sequence shown here is derived from an EMBL/GenBank/DDBJ whole genome shotgun (WGS) entry which is preliminary data.</text>
</comment>
<evidence type="ECO:0000256" key="3">
    <source>
        <dbReference type="ARBA" id="ARBA00023125"/>
    </source>
</evidence>
<dbReference type="InterPro" id="IPR001789">
    <property type="entry name" value="Sig_transdc_resp-reg_receiver"/>
</dbReference>
<dbReference type="CDD" id="cd17535">
    <property type="entry name" value="REC_NarL-like"/>
    <property type="match status" value="1"/>
</dbReference>
<dbReference type="CDD" id="cd06170">
    <property type="entry name" value="LuxR_C_like"/>
    <property type="match status" value="1"/>
</dbReference>
<evidence type="ECO:0000259" key="6">
    <source>
        <dbReference type="PROSITE" id="PS50043"/>
    </source>
</evidence>
<keyword evidence="3" id="KW-0238">DNA-binding</keyword>
<proteinExistence type="predicted"/>
<protein>
    <submittedName>
        <fullName evidence="8">LuxR family two component transcriptional regulator</fullName>
    </submittedName>
</protein>
<dbReference type="PRINTS" id="PR00038">
    <property type="entry name" value="HTHLUXR"/>
</dbReference>
<evidence type="ECO:0000256" key="4">
    <source>
        <dbReference type="ARBA" id="ARBA00023163"/>
    </source>
</evidence>
<dbReference type="Pfam" id="PF00196">
    <property type="entry name" value="GerE"/>
    <property type="match status" value="1"/>
</dbReference>
<evidence type="ECO:0000256" key="5">
    <source>
        <dbReference type="PROSITE-ProRule" id="PRU00169"/>
    </source>
</evidence>
<feature type="modified residue" description="4-aspartylphosphate" evidence="5">
    <location>
        <position position="55"/>
    </location>
</feature>
<dbReference type="SUPFAM" id="SSF52172">
    <property type="entry name" value="CheY-like"/>
    <property type="match status" value="1"/>
</dbReference>
<dbReference type="PROSITE" id="PS00622">
    <property type="entry name" value="HTH_LUXR_1"/>
    <property type="match status" value="1"/>
</dbReference>
<dbReference type="InterPro" id="IPR011006">
    <property type="entry name" value="CheY-like_superfamily"/>
</dbReference>
<accession>A0A542DT25</accession>
<dbReference type="AlphaFoldDB" id="A0A542DT25"/>
<evidence type="ECO:0000313" key="8">
    <source>
        <dbReference type="EMBL" id="TQJ06208.1"/>
    </source>
</evidence>
<sequence>MTVRVLVVDDHPLYREGLVTAISTMPGKHVVGEAADGEEAVRLVDELVPDVVVMDLHMPVLNGVEATRRVTLAHPDIAVLVLTMLENDESVFAAVRAGARGYLLKGADRAEIGRALDGVAHGEAVFSAAIAGRVLAYFAAGRPGPEIAPFPELTDREREVLDLVARGLTNAAIARQLVVSDKTVRNHVSNIFTKLHVAGRAEAVARARDAGFGNQGLG</sequence>
<keyword evidence="4" id="KW-0804">Transcription</keyword>
<dbReference type="EMBL" id="VFMM01000003">
    <property type="protein sequence ID" value="TQJ06208.1"/>
    <property type="molecule type" value="Genomic_DNA"/>
</dbReference>
<dbReference type="GO" id="GO:0000160">
    <property type="term" value="P:phosphorelay signal transduction system"/>
    <property type="evidence" value="ECO:0007669"/>
    <property type="project" value="InterPro"/>
</dbReference>
<dbReference type="InterPro" id="IPR039420">
    <property type="entry name" value="WalR-like"/>
</dbReference>
<dbReference type="InterPro" id="IPR016032">
    <property type="entry name" value="Sig_transdc_resp-reg_C-effctor"/>
</dbReference>
<dbReference type="GO" id="GO:0006355">
    <property type="term" value="P:regulation of DNA-templated transcription"/>
    <property type="evidence" value="ECO:0007669"/>
    <property type="project" value="InterPro"/>
</dbReference>
<dbReference type="InterPro" id="IPR058245">
    <property type="entry name" value="NreC/VraR/RcsB-like_REC"/>
</dbReference>
<name>A0A542DT25_9ACTN</name>
<dbReference type="InterPro" id="IPR000792">
    <property type="entry name" value="Tscrpt_reg_LuxR_C"/>
</dbReference>
<dbReference type="PROSITE" id="PS50043">
    <property type="entry name" value="HTH_LUXR_2"/>
    <property type="match status" value="1"/>
</dbReference>
<dbReference type="SMART" id="SM00448">
    <property type="entry name" value="REC"/>
    <property type="match status" value="1"/>
</dbReference>
<feature type="domain" description="HTH luxR-type" evidence="6">
    <location>
        <begin position="146"/>
        <end position="211"/>
    </location>
</feature>
<dbReference type="Gene3D" id="3.40.50.2300">
    <property type="match status" value="1"/>
</dbReference>
<evidence type="ECO:0000256" key="1">
    <source>
        <dbReference type="ARBA" id="ARBA00022553"/>
    </source>
</evidence>
<dbReference type="Proteomes" id="UP000316298">
    <property type="component" value="Unassembled WGS sequence"/>
</dbReference>
<dbReference type="SMART" id="SM00421">
    <property type="entry name" value="HTH_LUXR"/>
    <property type="match status" value="1"/>
</dbReference>
<keyword evidence="1 5" id="KW-0597">Phosphoprotein</keyword>
<organism evidence="8 9">
    <name type="scientific">Kribbella jejuensis</name>
    <dbReference type="NCBI Taxonomy" id="236068"/>
    <lineage>
        <taxon>Bacteria</taxon>
        <taxon>Bacillati</taxon>
        <taxon>Actinomycetota</taxon>
        <taxon>Actinomycetes</taxon>
        <taxon>Propionibacteriales</taxon>
        <taxon>Kribbellaceae</taxon>
        <taxon>Kribbella</taxon>
    </lineage>
</organism>
<keyword evidence="2" id="KW-0805">Transcription regulation</keyword>
<evidence type="ECO:0000256" key="2">
    <source>
        <dbReference type="ARBA" id="ARBA00023015"/>
    </source>
</evidence>
<reference evidence="8 9" key="1">
    <citation type="submission" date="2019-06" db="EMBL/GenBank/DDBJ databases">
        <title>Sequencing the genomes of 1000 actinobacteria strains.</title>
        <authorList>
            <person name="Klenk H.-P."/>
        </authorList>
    </citation>
    <scope>NUCLEOTIDE SEQUENCE [LARGE SCALE GENOMIC DNA]</scope>
    <source>
        <strain evidence="8 9">DSM 17305</strain>
    </source>
</reference>
<dbReference type="PANTHER" id="PTHR43214">
    <property type="entry name" value="TWO-COMPONENT RESPONSE REGULATOR"/>
    <property type="match status" value="1"/>
</dbReference>
<dbReference type="Pfam" id="PF00072">
    <property type="entry name" value="Response_reg"/>
    <property type="match status" value="1"/>
</dbReference>
<dbReference type="RefSeq" id="WP_185759491.1">
    <property type="nucleotide sequence ID" value="NZ_BAAAKA010000014.1"/>
</dbReference>
<keyword evidence="9" id="KW-1185">Reference proteome</keyword>